<dbReference type="Pfam" id="PF02627">
    <property type="entry name" value="CMD"/>
    <property type="match status" value="1"/>
</dbReference>
<dbReference type="InterPro" id="IPR029032">
    <property type="entry name" value="AhpD-like"/>
</dbReference>
<gene>
    <name evidence="3" type="ORF">ABUL08_28455</name>
    <name evidence="2" type="ORF">VK199_28370</name>
</gene>
<dbReference type="AlphaFoldDB" id="A0AAU8HFL1"/>
<reference evidence="2" key="1">
    <citation type="submission" date="2024-01" db="EMBL/GenBank/DDBJ databases">
        <title>The genome sequence of Micromonospora mangrovi CCTCC AA 2012012.</title>
        <authorList>
            <person name="Gao J."/>
        </authorList>
    </citation>
    <scope>NUCLEOTIDE SEQUENCE</scope>
    <source>
        <strain evidence="2">CCTCC AA 2012012</strain>
    </source>
</reference>
<proteinExistence type="predicted"/>
<feature type="domain" description="Carboxymuconolactone decarboxylase-like" evidence="1">
    <location>
        <begin position="60"/>
        <end position="108"/>
    </location>
</feature>
<dbReference type="RefSeq" id="WP_350933112.1">
    <property type="nucleotide sequence ID" value="NZ_CP157762.1"/>
</dbReference>
<evidence type="ECO:0000313" key="2">
    <source>
        <dbReference type="EMBL" id="XBP93453.1"/>
    </source>
</evidence>
<dbReference type="InterPro" id="IPR004675">
    <property type="entry name" value="AhpD_core"/>
</dbReference>
<evidence type="ECO:0000259" key="1">
    <source>
        <dbReference type="Pfam" id="PF02627"/>
    </source>
</evidence>
<dbReference type="EMBL" id="CP159342">
    <property type="protein sequence ID" value="XCH74151.1"/>
    <property type="molecule type" value="Genomic_DNA"/>
</dbReference>
<accession>A0AAU8HFL1</accession>
<protein>
    <submittedName>
        <fullName evidence="3">Carboxymuconolactone decarboxylase family protein</fullName>
    </submittedName>
</protein>
<evidence type="ECO:0000313" key="3">
    <source>
        <dbReference type="EMBL" id="XCH74151.1"/>
    </source>
</evidence>
<dbReference type="PANTHER" id="PTHR35446">
    <property type="entry name" value="SI:CH211-175M2.5"/>
    <property type="match status" value="1"/>
</dbReference>
<reference evidence="3" key="2">
    <citation type="submission" date="2024-06" db="EMBL/GenBank/DDBJ databases">
        <title>Micromonospora mangrovi CCTCC AA 2012012 genome sequences.</title>
        <authorList>
            <person name="Gao J."/>
        </authorList>
    </citation>
    <scope>NUCLEOTIDE SEQUENCE</scope>
    <source>
        <strain evidence="3">CCTCC AA 2012012</strain>
    </source>
</reference>
<dbReference type="PANTHER" id="PTHR35446:SF2">
    <property type="entry name" value="CARBOXYMUCONOLACTONE DECARBOXYLASE-LIKE DOMAIN-CONTAINING PROTEIN"/>
    <property type="match status" value="1"/>
</dbReference>
<name>A0AAU8HFL1_9ACTN</name>
<sequence>MSSLFARVTRGITLAQIRHVTPVRHRAATGTVAAVYSRMEDEFGMLAPPVALHAAEPTLLAAAWLLVRETLLVAGEPPRPDREVVAAAVSAANRCPYCVEIHGAALRGLIRHPDAAAVAAGRIDGIADPWRAALARWASGLDDGAPRCPAALRPGLIGVALTFHYLNRMVNVFLPETPLPPAPRVALPRIRAVTSSVLGRFARRAPAPGAVLHLLPAAPVPADLGWAGDSVLGSALARAGAAIDRAGADVLSAPVRELVRDQAYAPDPRLLALGAGPALEAALGGVPAAERAAARLALLVSVSSWRVGDEVVAAVRRDGAADRDLLAIAAWAAFTAARAQGARLAASLPVATAGERP</sequence>
<dbReference type="NCBIfam" id="TIGR00778">
    <property type="entry name" value="ahpD_dom"/>
    <property type="match status" value="1"/>
</dbReference>
<dbReference type="InterPro" id="IPR003779">
    <property type="entry name" value="CMD-like"/>
</dbReference>
<dbReference type="EMBL" id="CP157762">
    <property type="protein sequence ID" value="XBP93453.1"/>
    <property type="molecule type" value="Genomic_DNA"/>
</dbReference>
<dbReference type="GO" id="GO:0051920">
    <property type="term" value="F:peroxiredoxin activity"/>
    <property type="evidence" value="ECO:0007669"/>
    <property type="project" value="InterPro"/>
</dbReference>
<organism evidence="3">
    <name type="scientific">Micromonospora sp. CCTCC AA 2012012</name>
    <dbReference type="NCBI Taxonomy" id="3111921"/>
    <lineage>
        <taxon>Bacteria</taxon>
        <taxon>Bacillati</taxon>
        <taxon>Actinomycetota</taxon>
        <taxon>Actinomycetes</taxon>
        <taxon>Micromonosporales</taxon>
        <taxon>Micromonosporaceae</taxon>
        <taxon>Micromonospora</taxon>
    </lineage>
</organism>
<dbReference type="Gene3D" id="1.20.1290.10">
    <property type="entry name" value="AhpD-like"/>
    <property type="match status" value="1"/>
</dbReference>
<dbReference type="SUPFAM" id="SSF69118">
    <property type="entry name" value="AhpD-like"/>
    <property type="match status" value="2"/>
</dbReference>